<dbReference type="PANTHER" id="PTHR46417">
    <property type="entry name" value="TRNA (GUANINE-N(1)-)-METHYLTRANSFERASE"/>
    <property type="match status" value="1"/>
</dbReference>
<evidence type="ECO:0000256" key="16">
    <source>
        <dbReference type="PIRSR" id="PIRSR000386-1"/>
    </source>
</evidence>
<organism evidence="19 20">
    <name type="scientific">Aminicella lysinilytica</name>
    <dbReference type="NCBI Taxonomy" id="433323"/>
    <lineage>
        <taxon>Bacteria</taxon>
        <taxon>Bacillati</taxon>
        <taxon>Bacillota</taxon>
        <taxon>Clostridia</taxon>
        <taxon>Peptostreptococcales</taxon>
        <taxon>Anaerovoracaceae</taxon>
        <taxon>Aminicella</taxon>
    </lineage>
</organism>
<dbReference type="InterPro" id="IPR016009">
    <property type="entry name" value="tRNA_MeTrfase_TRMD/TRM10"/>
</dbReference>
<keyword evidence="11 15" id="KW-0819">tRNA processing</keyword>
<dbReference type="HAMAP" id="MF_00605">
    <property type="entry name" value="TrmD"/>
    <property type="match status" value="1"/>
</dbReference>
<feature type="binding site" evidence="15 16">
    <location>
        <position position="110"/>
    </location>
    <ligand>
        <name>S-adenosyl-L-methionine</name>
        <dbReference type="ChEBI" id="CHEBI:59789"/>
    </ligand>
</feature>
<dbReference type="FunFam" id="3.40.1280.10:FF:000001">
    <property type="entry name" value="tRNA (guanine-N(1)-)-methyltransferase"/>
    <property type="match status" value="1"/>
</dbReference>
<evidence type="ECO:0000256" key="11">
    <source>
        <dbReference type="ARBA" id="ARBA00022694"/>
    </source>
</evidence>
<evidence type="ECO:0000256" key="15">
    <source>
        <dbReference type="HAMAP-Rule" id="MF_00605"/>
    </source>
</evidence>
<dbReference type="InterPro" id="IPR023148">
    <property type="entry name" value="tRNA_m1G_MeTrfase_C_sf"/>
</dbReference>
<proteinExistence type="inferred from homology"/>
<reference evidence="19 20" key="1">
    <citation type="submission" date="2019-03" db="EMBL/GenBank/DDBJ databases">
        <title>Genomic Encyclopedia of Type Strains, Phase IV (KMG-IV): sequencing the most valuable type-strain genomes for metagenomic binning, comparative biology and taxonomic classification.</title>
        <authorList>
            <person name="Goeker M."/>
        </authorList>
    </citation>
    <scope>NUCLEOTIDE SEQUENCE [LARGE SCALE GENOMIC DNA]</scope>
    <source>
        <strain evidence="19 20">DSM 28287</strain>
    </source>
</reference>
<dbReference type="GO" id="GO:0052906">
    <property type="term" value="F:tRNA (guanine(37)-N1)-methyltransferase activity"/>
    <property type="evidence" value="ECO:0007669"/>
    <property type="project" value="UniProtKB-UniRule"/>
</dbReference>
<dbReference type="PIRSF" id="PIRSF000386">
    <property type="entry name" value="tRNA_mtase"/>
    <property type="match status" value="1"/>
</dbReference>
<accession>A0A4R6Q3W0</accession>
<evidence type="ECO:0000259" key="18">
    <source>
        <dbReference type="Pfam" id="PF01746"/>
    </source>
</evidence>
<keyword evidence="20" id="KW-1185">Reference proteome</keyword>
<dbReference type="PANTHER" id="PTHR46417:SF1">
    <property type="entry name" value="TRNA (GUANINE-N(1)-)-METHYLTRANSFERASE"/>
    <property type="match status" value="1"/>
</dbReference>
<evidence type="ECO:0000313" key="19">
    <source>
        <dbReference type="EMBL" id="TDP54619.1"/>
    </source>
</evidence>
<evidence type="ECO:0000256" key="2">
    <source>
        <dbReference type="ARBA" id="ARBA00004496"/>
    </source>
</evidence>
<sequence>MMHFDVLTLFPEMFAAVDTSIVGRAREKGLVEFNFVNIRDFSNDKHNKADDYPFGGGPGMLMMADPIFGAMGSVDAGHKKVIYMSPRGRVIDKDKLVDLSREEELVILCGHYEGVDQRALDYWDAEEISIGDYVLTGGELPAMVLIDALARLVPGVLASEEAATEESIYSGLLEYPQYTKPRNYQGMEVPEVLTNGNHKLIHLWNFEEALKLTRDLRPDLFEEFVKNHRELNKDEQKVMEKVINML</sequence>
<dbReference type="NCBIfam" id="NF000648">
    <property type="entry name" value="PRK00026.1"/>
    <property type="match status" value="1"/>
</dbReference>
<dbReference type="AlphaFoldDB" id="A0A4R6Q3W0"/>
<keyword evidence="10 15" id="KW-0949">S-adenosyl-L-methionine</keyword>
<gene>
    <name evidence="15" type="primary">trmD</name>
    <name evidence="19" type="ORF">EV211_12027</name>
</gene>
<evidence type="ECO:0000256" key="10">
    <source>
        <dbReference type="ARBA" id="ARBA00022691"/>
    </source>
</evidence>
<dbReference type="EMBL" id="SNXO01000020">
    <property type="protein sequence ID" value="TDP54619.1"/>
    <property type="molecule type" value="Genomic_DNA"/>
</dbReference>
<dbReference type="CDD" id="cd18080">
    <property type="entry name" value="TrmD-like"/>
    <property type="match status" value="1"/>
</dbReference>
<name>A0A4R6Q3W0_9FIRM</name>
<dbReference type="Gene3D" id="3.40.1280.10">
    <property type="match status" value="1"/>
</dbReference>
<dbReference type="InterPro" id="IPR002649">
    <property type="entry name" value="tRNA_m1G_MeTrfase_TrmD"/>
</dbReference>
<evidence type="ECO:0000256" key="7">
    <source>
        <dbReference type="ARBA" id="ARBA00022490"/>
    </source>
</evidence>
<comment type="subunit">
    <text evidence="4 15 17">Homodimer.</text>
</comment>
<comment type="similarity">
    <text evidence="3 15 17">Belongs to the RNA methyltransferase TrmD family.</text>
</comment>
<evidence type="ECO:0000256" key="12">
    <source>
        <dbReference type="ARBA" id="ARBA00029736"/>
    </source>
</evidence>
<dbReference type="GO" id="GO:0002939">
    <property type="term" value="P:tRNA N1-guanine methylation"/>
    <property type="evidence" value="ECO:0007669"/>
    <property type="project" value="TreeGrafter"/>
</dbReference>
<evidence type="ECO:0000256" key="17">
    <source>
        <dbReference type="RuleBase" id="RU003464"/>
    </source>
</evidence>
<evidence type="ECO:0000256" key="6">
    <source>
        <dbReference type="ARBA" id="ARBA00014679"/>
    </source>
</evidence>
<dbReference type="InterPro" id="IPR029028">
    <property type="entry name" value="Alpha/beta_knot_MTases"/>
</dbReference>
<dbReference type="GO" id="GO:0005829">
    <property type="term" value="C:cytosol"/>
    <property type="evidence" value="ECO:0007669"/>
    <property type="project" value="TreeGrafter"/>
</dbReference>
<dbReference type="Proteomes" id="UP000295500">
    <property type="component" value="Unassembled WGS sequence"/>
</dbReference>
<evidence type="ECO:0000256" key="13">
    <source>
        <dbReference type="ARBA" id="ARBA00033392"/>
    </source>
</evidence>
<keyword evidence="8 15" id="KW-0489">Methyltransferase</keyword>
<dbReference type="SUPFAM" id="SSF75217">
    <property type="entry name" value="alpha/beta knot"/>
    <property type="match status" value="1"/>
</dbReference>
<comment type="catalytic activity">
    <reaction evidence="14 15 17">
        <text>guanosine(37) in tRNA + S-adenosyl-L-methionine = N(1)-methylguanosine(37) in tRNA + S-adenosyl-L-homocysteine + H(+)</text>
        <dbReference type="Rhea" id="RHEA:36899"/>
        <dbReference type="Rhea" id="RHEA-COMP:10145"/>
        <dbReference type="Rhea" id="RHEA-COMP:10147"/>
        <dbReference type="ChEBI" id="CHEBI:15378"/>
        <dbReference type="ChEBI" id="CHEBI:57856"/>
        <dbReference type="ChEBI" id="CHEBI:59789"/>
        <dbReference type="ChEBI" id="CHEBI:73542"/>
        <dbReference type="ChEBI" id="CHEBI:74269"/>
        <dbReference type="EC" id="2.1.1.228"/>
    </reaction>
</comment>
<comment type="caution">
    <text evidence="19">The sequence shown here is derived from an EMBL/GenBank/DDBJ whole genome shotgun (WGS) entry which is preliminary data.</text>
</comment>
<evidence type="ECO:0000313" key="20">
    <source>
        <dbReference type="Proteomes" id="UP000295500"/>
    </source>
</evidence>
<keyword evidence="9 15" id="KW-0808">Transferase</keyword>
<evidence type="ECO:0000256" key="9">
    <source>
        <dbReference type="ARBA" id="ARBA00022679"/>
    </source>
</evidence>
<feature type="binding site" evidence="15 16">
    <location>
        <begin position="130"/>
        <end position="135"/>
    </location>
    <ligand>
        <name>S-adenosyl-L-methionine</name>
        <dbReference type="ChEBI" id="CHEBI:59789"/>
    </ligand>
</feature>
<evidence type="ECO:0000256" key="14">
    <source>
        <dbReference type="ARBA" id="ARBA00047783"/>
    </source>
</evidence>
<evidence type="ECO:0000256" key="1">
    <source>
        <dbReference type="ARBA" id="ARBA00002634"/>
    </source>
</evidence>
<comment type="function">
    <text evidence="1 15 17">Specifically methylates guanosine-37 in various tRNAs.</text>
</comment>
<protein>
    <recommendedName>
        <fullName evidence="6 15">tRNA (guanine-N(1)-)-methyltransferase</fullName>
        <ecNumber evidence="5 15">2.1.1.228</ecNumber>
    </recommendedName>
    <alternativeName>
        <fullName evidence="12 15">M1G-methyltransferase</fullName>
    </alternativeName>
    <alternativeName>
        <fullName evidence="13 15">tRNA [GM37] methyltransferase</fullName>
    </alternativeName>
</protein>
<evidence type="ECO:0000256" key="5">
    <source>
        <dbReference type="ARBA" id="ARBA00012807"/>
    </source>
</evidence>
<comment type="subcellular location">
    <subcellularLocation>
        <location evidence="2 15 17">Cytoplasm</location>
    </subcellularLocation>
</comment>
<dbReference type="Pfam" id="PF01746">
    <property type="entry name" value="tRNA_m1G_MT"/>
    <property type="match status" value="1"/>
</dbReference>
<evidence type="ECO:0000256" key="8">
    <source>
        <dbReference type="ARBA" id="ARBA00022603"/>
    </source>
</evidence>
<dbReference type="EC" id="2.1.1.228" evidence="5 15"/>
<keyword evidence="7 15" id="KW-0963">Cytoplasm</keyword>
<evidence type="ECO:0000256" key="3">
    <source>
        <dbReference type="ARBA" id="ARBA00007630"/>
    </source>
</evidence>
<dbReference type="InterPro" id="IPR029026">
    <property type="entry name" value="tRNA_m1G_MTases_N"/>
</dbReference>
<dbReference type="NCBIfam" id="TIGR00088">
    <property type="entry name" value="trmD"/>
    <property type="match status" value="1"/>
</dbReference>
<dbReference type="Gene3D" id="1.10.1270.20">
    <property type="entry name" value="tRNA(m1g37)methyltransferase, domain 2"/>
    <property type="match status" value="1"/>
</dbReference>
<dbReference type="RefSeq" id="WP_330564594.1">
    <property type="nucleotide sequence ID" value="NZ_CALCQM010000036.1"/>
</dbReference>
<feature type="domain" description="tRNA methyltransferase TRMD/TRM10-type" evidence="18">
    <location>
        <begin position="2"/>
        <end position="222"/>
    </location>
</feature>
<evidence type="ECO:0000256" key="4">
    <source>
        <dbReference type="ARBA" id="ARBA00011738"/>
    </source>
</evidence>